<dbReference type="OrthoDB" id="1649389at2"/>
<sequence length="179" mass="19241">MSDGRVVIVSGPPGAGKSTVARVLAERVAPSVHVHGDDFWGFIRRGRIAPYLPESAAQNAVVIGIAARAACGYAAAGYEVFYDGIVGPWFLDAFRAASAERGVELHYVVLYPDVDTVLRRAAGRGPEMLRAPEPIRSLHEQFRDLGELRAHALDSAVLTIQETADAIERRLAAGALRLP</sequence>
<dbReference type="AlphaFoldDB" id="A0A6I4W9G7"/>
<accession>A0A6I4W9G7</accession>
<protein>
    <submittedName>
        <fullName evidence="1">AAA family ATPase</fullName>
    </submittedName>
</protein>
<dbReference type="Pfam" id="PF13671">
    <property type="entry name" value="AAA_33"/>
    <property type="match status" value="1"/>
</dbReference>
<organism evidence="1 2">
    <name type="scientific">Actinomadura rayongensis</name>
    <dbReference type="NCBI Taxonomy" id="1429076"/>
    <lineage>
        <taxon>Bacteria</taxon>
        <taxon>Bacillati</taxon>
        <taxon>Actinomycetota</taxon>
        <taxon>Actinomycetes</taxon>
        <taxon>Streptosporangiales</taxon>
        <taxon>Thermomonosporaceae</taxon>
        <taxon>Actinomadura</taxon>
    </lineage>
</organism>
<evidence type="ECO:0000313" key="2">
    <source>
        <dbReference type="Proteomes" id="UP000431901"/>
    </source>
</evidence>
<dbReference type="EMBL" id="WUTW01000002">
    <property type="protein sequence ID" value="MXQ65420.1"/>
    <property type="molecule type" value="Genomic_DNA"/>
</dbReference>
<name>A0A6I4W9G7_9ACTN</name>
<reference evidence="1 2" key="1">
    <citation type="submission" date="2019-12" db="EMBL/GenBank/DDBJ databases">
        <title>Nocardia macrotermitis sp. nov. and Nocardia aurantia sp. nov., isolated from the gut of the fungus growing-termite Macrotermes natalensis.</title>
        <authorList>
            <person name="Christine B."/>
            <person name="Rene B."/>
        </authorList>
    </citation>
    <scope>NUCLEOTIDE SEQUENCE [LARGE SCALE GENOMIC DNA]</scope>
    <source>
        <strain evidence="1 2">DSM 102126</strain>
    </source>
</reference>
<evidence type="ECO:0000313" key="1">
    <source>
        <dbReference type="EMBL" id="MXQ65420.1"/>
    </source>
</evidence>
<dbReference type="InterPro" id="IPR027417">
    <property type="entry name" value="P-loop_NTPase"/>
</dbReference>
<proteinExistence type="predicted"/>
<dbReference type="SUPFAM" id="SSF52540">
    <property type="entry name" value="P-loop containing nucleoside triphosphate hydrolases"/>
    <property type="match status" value="1"/>
</dbReference>
<dbReference type="Gene3D" id="3.40.50.300">
    <property type="entry name" value="P-loop containing nucleotide triphosphate hydrolases"/>
    <property type="match status" value="1"/>
</dbReference>
<keyword evidence="2" id="KW-1185">Reference proteome</keyword>
<comment type="caution">
    <text evidence="1">The sequence shown here is derived from an EMBL/GenBank/DDBJ whole genome shotgun (WGS) entry which is preliminary data.</text>
</comment>
<dbReference type="Proteomes" id="UP000431901">
    <property type="component" value="Unassembled WGS sequence"/>
</dbReference>
<dbReference type="RefSeq" id="WP_161103521.1">
    <property type="nucleotide sequence ID" value="NZ_JBHLYI010000022.1"/>
</dbReference>
<gene>
    <name evidence="1" type="ORF">GQ466_15405</name>
</gene>